<feature type="region of interest" description="Disordered" evidence="1">
    <location>
        <begin position="70"/>
        <end position="98"/>
    </location>
</feature>
<dbReference type="Proteomes" id="UP000287651">
    <property type="component" value="Unassembled WGS sequence"/>
</dbReference>
<organism evidence="2 3">
    <name type="scientific">Ensete ventricosum</name>
    <name type="common">Abyssinian banana</name>
    <name type="synonym">Musa ensete</name>
    <dbReference type="NCBI Taxonomy" id="4639"/>
    <lineage>
        <taxon>Eukaryota</taxon>
        <taxon>Viridiplantae</taxon>
        <taxon>Streptophyta</taxon>
        <taxon>Embryophyta</taxon>
        <taxon>Tracheophyta</taxon>
        <taxon>Spermatophyta</taxon>
        <taxon>Magnoliopsida</taxon>
        <taxon>Liliopsida</taxon>
        <taxon>Zingiberales</taxon>
        <taxon>Musaceae</taxon>
        <taxon>Ensete</taxon>
    </lineage>
</organism>
<dbReference type="AlphaFoldDB" id="A0A426ZLC5"/>
<proteinExistence type="predicted"/>
<evidence type="ECO:0000313" key="2">
    <source>
        <dbReference type="EMBL" id="RRT64788.1"/>
    </source>
</evidence>
<reference evidence="2 3" key="1">
    <citation type="journal article" date="2014" name="Agronomy (Basel)">
        <title>A Draft Genome Sequence for Ensete ventricosum, the Drought-Tolerant Tree Against Hunger.</title>
        <authorList>
            <person name="Harrison J."/>
            <person name="Moore K.A."/>
            <person name="Paszkiewicz K."/>
            <person name="Jones T."/>
            <person name="Grant M."/>
            <person name="Ambacheew D."/>
            <person name="Muzemil S."/>
            <person name="Studholme D.J."/>
        </authorList>
    </citation>
    <scope>NUCLEOTIDE SEQUENCE [LARGE SCALE GENOMIC DNA]</scope>
</reference>
<evidence type="ECO:0000313" key="3">
    <source>
        <dbReference type="Proteomes" id="UP000287651"/>
    </source>
</evidence>
<sequence>MYVHPYRACFSKSLHLSVERHQPKRGEQAVANPHRLLIRIPLESREKFGGVAPVGRNEETEMAQEAQCTGVRRGGSGAHSRGCSGRAPPVGSSRDAASDRSCAAASDRSCAAGGGDLLCMPG</sequence>
<name>A0A426ZLC5_ENSVE</name>
<dbReference type="EMBL" id="AMZH03006055">
    <property type="protein sequence ID" value="RRT64788.1"/>
    <property type="molecule type" value="Genomic_DNA"/>
</dbReference>
<protein>
    <submittedName>
        <fullName evidence="2">Uncharacterized protein</fullName>
    </submittedName>
</protein>
<comment type="caution">
    <text evidence="2">The sequence shown here is derived from an EMBL/GenBank/DDBJ whole genome shotgun (WGS) entry which is preliminary data.</text>
</comment>
<accession>A0A426ZLC5</accession>
<gene>
    <name evidence="2" type="ORF">B296_00018086</name>
</gene>
<evidence type="ECO:0000256" key="1">
    <source>
        <dbReference type="SAM" id="MobiDB-lite"/>
    </source>
</evidence>